<gene>
    <name evidence="2" type="ORF">AWC38_SpisGene8240</name>
</gene>
<dbReference type="PANTHER" id="PTHR31751">
    <property type="entry name" value="SI:CH211-108C17.2-RELATED-RELATED"/>
    <property type="match status" value="1"/>
</dbReference>
<name>A0A2B4S8T9_STYPI</name>
<feature type="region of interest" description="Disordered" evidence="1">
    <location>
        <begin position="1"/>
        <end position="76"/>
    </location>
</feature>
<dbReference type="STRING" id="50429.A0A2B4S8T9"/>
<dbReference type="EMBL" id="LSMT01000111">
    <property type="protein sequence ID" value="PFX27084.1"/>
    <property type="molecule type" value="Genomic_DNA"/>
</dbReference>
<dbReference type="Proteomes" id="UP000225706">
    <property type="component" value="Unassembled WGS sequence"/>
</dbReference>
<proteinExistence type="predicted"/>
<sequence length="423" mass="47492">MFQLSFYCYDDDDDDEDDDIGMATLNPEFGSLRGDPFVDDSMGSGPVSSDESIDSSLSDYESSDALSSEGEREEDDLYQPLSFSSYEHSVDESATLTAIESCPIAEGKSVVQGHQEEPVNTCSDVLPEMVSRTCKEHKKMLQETIQKDFKELMKGKSSSLKYQALYEGARVMVDVEKILPLFEVPCGKKSCGEKNEVVEQKLEAGVLTVIYQCKNGHRCVWHSSKVLSIKGGQKVFVSSTLLAAATLITGNNFEKISLFASSLNMNFISSTTFHRIQTFYVVPSIKELWDEMKGKIWNLFEKDHLVLCGDGRMDSPGFSAKYCLYTMMDHFLDLIVDVEVVDKREASGTSSLMEKMGCKRILERMVGILNLQELVTDASSVIMKMAKIHELEALVYKLNNHTIQEHHLDQDQDQDQQSVLQSR</sequence>
<evidence type="ECO:0000313" key="2">
    <source>
        <dbReference type="EMBL" id="PFX27084.1"/>
    </source>
</evidence>
<dbReference type="PANTHER" id="PTHR31751:SF7">
    <property type="entry name" value="THAP-TYPE DOMAIN-CONTAINING PROTEIN"/>
    <property type="match status" value="1"/>
</dbReference>
<keyword evidence="3" id="KW-1185">Reference proteome</keyword>
<organism evidence="2 3">
    <name type="scientific">Stylophora pistillata</name>
    <name type="common">Smooth cauliflower coral</name>
    <dbReference type="NCBI Taxonomy" id="50429"/>
    <lineage>
        <taxon>Eukaryota</taxon>
        <taxon>Metazoa</taxon>
        <taxon>Cnidaria</taxon>
        <taxon>Anthozoa</taxon>
        <taxon>Hexacorallia</taxon>
        <taxon>Scleractinia</taxon>
        <taxon>Astrocoeniina</taxon>
        <taxon>Pocilloporidae</taxon>
        <taxon>Stylophora</taxon>
    </lineage>
</organism>
<feature type="compositionally biased region" description="Low complexity" evidence="1">
    <location>
        <begin position="48"/>
        <end position="68"/>
    </location>
</feature>
<dbReference type="AlphaFoldDB" id="A0A2B4S8T9"/>
<dbReference type="OrthoDB" id="5987402at2759"/>
<evidence type="ECO:0000256" key="1">
    <source>
        <dbReference type="SAM" id="MobiDB-lite"/>
    </source>
</evidence>
<accession>A0A2B4S8T9</accession>
<evidence type="ECO:0000313" key="3">
    <source>
        <dbReference type="Proteomes" id="UP000225706"/>
    </source>
</evidence>
<feature type="compositionally biased region" description="Acidic residues" evidence="1">
    <location>
        <begin position="9"/>
        <end position="20"/>
    </location>
</feature>
<comment type="caution">
    <text evidence="2">The sequence shown here is derived from an EMBL/GenBank/DDBJ whole genome shotgun (WGS) entry which is preliminary data.</text>
</comment>
<reference evidence="3" key="1">
    <citation type="journal article" date="2017" name="bioRxiv">
        <title>Comparative analysis of the genomes of Stylophora pistillata and Acropora digitifera provides evidence for extensive differences between species of corals.</title>
        <authorList>
            <person name="Voolstra C.R."/>
            <person name="Li Y."/>
            <person name="Liew Y.J."/>
            <person name="Baumgarten S."/>
            <person name="Zoccola D."/>
            <person name="Flot J.-F."/>
            <person name="Tambutte S."/>
            <person name="Allemand D."/>
            <person name="Aranda M."/>
        </authorList>
    </citation>
    <scope>NUCLEOTIDE SEQUENCE [LARGE SCALE GENOMIC DNA]</scope>
</reference>
<protein>
    <submittedName>
        <fullName evidence="2">Uncharacterized protein</fullName>
    </submittedName>
</protein>